<dbReference type="OMA" id="CVAIEEN"/>
<organism evidence="2 3">
    <name type="scientific">Coffea canephora</name>
    <name type="common">Robusta coffee</name>
    <dbReference type="NCBI Taxonomy" id="49390"/>
    <lineage>
        <taxon>Eukaryota</taxon>
        <taxon>Viridiplantae</taxon>
        <taxon>Streptophyta</taxon>
        <taxon>Embryophyta</taxon>
        <taxon>Tracheophyta</taxon>
        <taxon>Spermatophyta</taxon>
        <taxon>Magnoliopsida</taxon>
        <taxon>eudicotyledons</taxon>
        <taxon>Gunneridae</taxon>
        <taxon>Pentapetalae</taxon>
        <taxon>asterids</taxon>
        <taxon>lamiids</taxon>
        <taxon>Gentianales</taxon>
        <taxon>Rubiaceae</taxon>
        <taxon>Ixoroideae</taxon>
        <taxon>Gardenieae complex</taxon>
        <taxon>Bertiereae - Coffeeae clade</taxon>
        <taxon>Coffeeae</taxon>
        <taxon>Coffea</taxon>
    </lineage>
</organism>
<protein>
    <recommendedName>
        <fullName evidence="1">F-box domain-containing protein</fullName>
    </recommendedName>
</protein>
<dbReference type="InterPro" id="IPR006527">
    <property type="entry name" value="F-box-assoc_dom_typ1"/>
</dbReference>
<dbReference type="PANTHER" id="PTHR31672">
    <property type="entry name" value="BNACNNG10540D PROTEIN"/>
    <property type="match status" value="1"/>
</dbReference>
<dbReference type="Gene3D" id="1.20.1280.50">
    <property type="match status" value="1"/>
</dbReference>
<dbReference type="STRING" id="49390.A0A068VA57"/>
<dbReference type="Gramene" id="CDP17452">
    <property type="protein sequence ID" value="CDP17452"/>
    <property type="gene ID" value="GSCOC_T00000926001"/>
</dbReference>
<keyword evidence="3" id="KW-1185">Reference proteome</keyword>
<dbReference type="Pfam" id="PF07734">
    <property type="entry name" value="FBA_1"/>
    <property type="match status" value="1"/>
</dbReference>
<dbReference type="AlphaFoldDB" id="A0A068VA57"/>
<dbReference type="InParanoid" id="A0A068VA57"/>
<dbReference type="PhylomeDB" id="A0A068VA57"/>
<dbReference type="SMART" id="SM00256">
    <property type="entry name" value="FBOX"/>
    <property type="match status" value="1"/>
</dbReference>
<dbReference type="SUPFAM" id="SSF81383">
    <property type="entry name" value="F-box domain"/>
    <property type="match status" value="1"/>
</dbReference>
<name>A0A068VA57_COFCA</name>
<dbReference type="PANTHER" id="PTHR31672:SF13">
    <property type="entry name" value="F-BOX PROTEIN CPR30-LIKE"/>
    <property type="match status" value="1"/>
</dbReference>
<dbReference type="OrthoDB" id="591557at2759"/>
<dbReference type="EMBL" id="HG739244">
    <property type="protein sequence ID" value="CDP17452.1"/>
    <property type="molecule type" value="Genomic_DNA"/>
</dbReference>
<evidence type="ECO:0000313" key="2">
    <source>
        <dbReference type="EMBL" id="CDP17452.1"/>
    </source>
</evidence>
<dbReference type="InterPro" id="IPR017451">
    <property type="entry name" value="F-box-assoc_interact_dom"/>
</dbReference>
<dbReference type="Proteomes" id="UP000295252">
    <property type="component" value="Chromosome VII"/>
</dbReference>
<dbReference type="InterPro" id="IPR001810">
    <property type="entry name" value="F-box_dom"/>
</dbReference>
<dbReference type="Pfam" id="PF00646">
    <property type="entry name" value="F-box"/>
    <property type="match status" value="1"/>
</dbReference>
<evidence type="ECO:0000313" key="3">
    <source>
        <dbReference type="Proteomes" id="UP000295252"/>
    </source>
</evidence>
<feature type="domain" description="F-box" evidence="1">
    <location>
        <begin position="10"/>
        <end position="56"/>
    </location>
</feature>
<dbReference type="PROSITE" id="PS50181">
    <property type="entry name" value="FBOX"/>
    <property type="match status" value="1"/>
</dbReference>
<dbReference type="InterPro" id="IPR036047">
    <property type="entry name" value="F-box-like_dom_sf"/>
</dbReference>
<evidence type="ECO:0000259" key="1">
    <source>
        <dbReference type="PROSITE" id="PS50181"/>
    </source>
</evidence>
<gene>
    <name evidence="2" type="ORF">GSCOC_T00000926001</name>
</gene>
<dbReference type="InterPro" id="IPR050796">
    <property type="entry name" value="SCF_F-box_component"/>
</dbReference>
<reference evidence="3" key="1">
    <citation type="journal article" date="2014" name="Science">
        <title>The coffee genome provides insight into the convergent evolution of caffeine biosynthesis.</title>
        <authorList>
            <person name="Denoeud F."/>
            <person name="Carretero-Paulet L."/>
            <person name="Dereeper A."/>
            <person name="Droc G."/>
            <person name="Guyot R."/>
            <person name="Pietrella M."/>
            <person name="Zheng C."/>
            <person name="Alberti A."/>
            <person name="Anthony F."/>
            <person name="Aprea G."/>
            <person name="Aury J.M."/>
            <person name="Bento P."/>
            <person name="Bernard M."/>
            <person name="Bocs S."/>
            <person name="Campa C."/>
            <person name="Cenci A."/>
            <person name="Combes M.C."/>
            <person name="Crouzillat D."/>
            <person name="Da Silva C."/>
            <person name="Daddiego L."/>
            <person name="De Bellis F."/>
            <person name="Dussert S."/>
            <person name="Garsmeur O."/>
            <person name="Gayraud T."/>
            <person name="Guignon V."/>
            <person name="Jahn K."/>
            <person name="Jamilloux V."/>
            <person name="Joet T."/>
            <person name="Labadie K."/>
            <person name="Lan T."/>
            <person name="Leclercq J."/>
            <person name="Lepelley M."/>
            <person name="Leroy T."/>
            <person name="Li L.T."/>
            <person name="Librado P."/>
            <person name="Lopez L."/>
            <person name="Munoz A."/>
            <person name="Noel B."/>
            <person name="Pallavicini A."/>
            <person name="Perrotta G."/>
            <person name="Poncet V."/>
            <person name="Pot D."/>
            <person name="Priyono X."/>
            <person name="Rigoreau M."/>
            <person name="Rouard M."/>
            <person name="Rozas J."/>
            <person name="Tranchant-Dubreuil C."/>
            <person name="VanBuren R."/>
            <person name="Zhang Q."/>
            <person name="Andrade A.C."/>
            <person name="Argout X."/>
            <person name="Bertrand B."/>
            <person name="de Kochko A."/>
            <person name="Graziosi G."/>
            <person name="Henry R.J."/>
            <person name="Jayarama X."/>
            <person name="Ming R."/>
            <person name="Nagai C."/>
            <person name="Rounsley S."/>
            <person name="Sankoff D."/>
            <person name="Giuliano G."/>
            <person name="Albert V.A."/>
            <person name="Wincker P."/>
            <person name="Lashermes P."/>
        </authorList>
    </citation>
    <scope>NUCLEOTIDE SEQUENCE [LARGE SCALE GENOMIC DNA]</scope>
    <source>
        <strain evidence="3">cv. DH200-94</strain>
    </source>
</reference>
<accession>A0A068VA57</accession>
<sequence length="378" mass="42514">MDGGQRGRPPSGPSLLPDELLCEIFTRLSATTLSKIRCVSKSWLSIISSQEFVKSHFKKWDNDDEFTHHSIIAKYINPHLHVKQCSVYSLLKNPATPAARIDYPGENPPHSASVVGSCNGLICILLDEQDLYLWNPCTRQSRKLSDPGFTGNSRSFNFYGFGYNESNNDYNVVLGSISSVERKIEVVIYSLKTDSWRMIDNFPTCLPWLETGAFVSGKLHWAVSSCVCDCDARIVSLDLVRLEYGEVQLPGCVEDASVLTLGVSGKCLCVSILYCYQPNVYSIWKKNVGLWVMMEYGVVESWIKVASVWPYHAPLCISAKGEILLTSSSDFGLYNLGDESMRYPRIEDVDDVYLEGHIYVESLVSPFADEERVHDQQR</sequence>
<dbReference type="NCBIfam" id="TIGR01640">
    <property type="entry name" value="F_box_assoc_1"/>
    <property type="match status" value="1"/>
</dbReference>
<proteinExistence type="predicted"/>